<gene>
    <name evidence="1" type="ORF">C1704_13680</name>
</gene>
<name>A0A2S5SSI0_9BURK</name>
<accession>A0A2S5SSI0</accession>
<dbReference type="Proteomes" id="UP000238605">
    <property type="component" value="Unassembled WGS sequence"/>
</dbReference>
<protein>
    <submittedName>
        <fullName evidence="1">Uncharacterized protein</fullName>
    </submittedName>
</protein>
<sequence>MVAACTVLATSAATADVRPAPQEPTKTAVLDMGPGCRMSVTVPEAARESGSPEGGGSGSITIENPLNLKRKTYIEPFYLRFICYDADSEVVTNGWGKRLPSGEWVASVSSSDEPLFRGALRAHQVHSVNASGWAVAVDDVIGDERYRLRRLYYCVIHEPKAVCGHSEMGLLTQIRRHPKHDLTPYALKILRSIEFLDDAVQAAPAASR</sequence>
<organism evidence="1 2">
    <name type="scientific">Caldimonas caldifontis</name>
    <dbReference type="NCBI Taxonomy" id="1452508"/>
    <lineage>
        <taxon>Bacteria</taxon>
        <taxon>Pseudomonadati</taxon>
        <taxon>Pseudomonadota</taxon>
        <taxon>Betaproteobacteria</taxon>
        <taxon>Burkholderiales</taxon>
        <taxon>Sphaerotilaceae</taxon>
        <taxon>Caldimonas</taxon>
    </lineage>
</organism>
<evidence type="ECO:0000313" key="1">
    <source>
        <dbReference type="EMBL" id="PPE65673.1"/>
    </source>
</evidence>
<proteinExistence type="predicted"/>
<keyword evidence="2" id="KW-1185">Reference proteome</keyword>
<evidence type="ECO:0000313" key="2">
    <source>
        <dbReference type="Proteomes" id="UP000238605"/>
    </source>
</evidence>
<dbReference type="EMBL" id="PSNX01000012">
    <property type="protein sequence ID" value="PPE65673.1"/>
    <property type="molecule type" value="Genomic_DNA"/>
</dbReference>
<dbReference type="AlphaFoldDB" id="A0A2S5SSI0"/>
<reference evidence="1 2" key="1">
    <citation type="submission" date="2018-02" db="EMBL/GenBank/DDBJ databases">
        <title>Reclassifiation of [Polyangium] brachysporum DSM 7029 as Guopingzhaonella breviflexa gen. nov., sp. nov., a member of the family Comamonadaceae.</title>
        <authorList>
            <person name="Tang B."/>
        </authorList>
    </citation>
    <scope>NUCLEOTIDE SEQUENCE [LARGE SCALE GENOMIC DNA]</scope>
    <source>
        <strain evidence="1 2">BCRC 80649</strain>
    </source>
</reference>
<comment type="caution">
    <text evidence="1">The sequence shown here is derived from an EMBL/GenBank/DDBJ whole genome shotgun (WGS) entry which is preliminary data.</text>
</comment>